<sequence>MTSIRTYKQASKYLKYMEGKAWNPDKAYGLIDSPYKTY</sequence>
<organism evidence="1">
    <name type="scientific">Staphylococcus phage HS13</name>
    <dbReference type="NCBI Taxonomy" id="3056403"/>
    <lineage>
        <taxon>Viruses</taxon>
    </lineage>
</organism>
<reference evidence="1" key="1">
    <citation type="submission" date="2023-04" db="EMBL/GenBank/DDBJ databases">
        <title>The human skin virome in hidradenitis suppurativa patients.</title>
        <authorList>
            <person name="Jansen D."/>
        </authorList>
    </citation>
    <scope>NUCLEOTIDE SEQUENCE</scope>
    <source>
        <strain evidence="1">VC3_JansenPhageJ</strain>
    </source>
</reference>
<evidence type="ECO:0000313" key="1">
    <source>
        <dbReference type="EMBL" id="WLJ26077.1"/>
    </source>
</evidence>
<name>A0AA50ADB9_9VIRU</name>
<dbReference type="EMBL" id="OQ890321">
    <property type="protein sequence ID" value="WLJ26077.1"/>
    <property type="molecule type" value="Genomic_DNA"/>
</dbReference>
<protein>
    <submittedName>
        <fullName evidence="1">Uncharacterized protein</fullName>
    </submittedName>
</protein>
<accession>A0AA50ADB9</accession>
<proteinExistence type="predicted"/>